<sequence>MAGLTIGGAAQPERRGNLWTEALERNPEHSKNYADRWRRIEASGQDVYGEARLIDAMAERGARILDAGCGTGRVGGWLAQRGHTVVGVDLDPYLIEVAQEDHPDADWQAVDLGQMDLRQPYGDRIRFDLVVMAGNVMTFVASDERRLVLERIADHMDPDSRFVCGFGAGRGYSFDEFFADADAAGLTLDLRLGTWDLKPAADDFLVAVFSRR</sequence>
<gene>
    <name evidence="3" type="ORF">FM105_01015</name>
</gene>
<dbReference type="AlphaFoldDB" id="A0A1X6WUL4"/>
<dbReference type="Proteomes" id="UP000196581">
    <property type="component" value="Unassembled WGS sequence"/>
</dbReference>
<evidence type="ECO:0000313" key="4">
    <source>
        <dbReference type="Proteomes" id="UP000196581"/>
    </source>
</evidence>
<evidence type="ECO:0000256" key="1">
    <source>
        <dbReference type="ARBA" id="ARBA00022679"/>
    </source>
</evidence>
<dbReference type="GO" id="GO:0008168">
    <property type="term" value="F:methyltransferase activity"/>
    <property type="evidence" value="ECO:0007669"/>
    <property type="project" value="UniProtKB-KW"/>
</dbReference>
<proteinExistence type="predicted"/>
<dbReference type="PANTHER" id="PTHR43861">
    <property type="entry name" value="TRANS-ACONITATE 2-METHYLTRANSFERASE-RELATED"/>
    <property type="match status" value="1"/>
</dbReference>
<dbReference type="InterPro" id="IPR029063">
    <property type="entry name" value="SAM-dependent_MTases_sf"/>
</dbReference>
<dbReference type="SUPFAM" id="SSF53335">
    <property type="entry name" value="S-adenosyl-L-methionine-dependent methyltransferases"/>
    <property type="match status" value="1"/>
</dbReference>
<keyword evidence="3" id="KW-0489">Methyltransferase</keyword>
<accession>A0A1X6WUL4</accession>
<dbReference type="Pfam" id="PF13649">
    <property type="entry name" value="Methyltransf_25"/>
    <property type="match status" value="1"/>
</dbReference>
<reference evidence="4" key="1">
    <citation type="submission" date="2017-02" db="EMBL/GenBank/DDBJ databases">
        <authorList>
            <person name="Dridi B."/>
        </authorList>
    </citation>
    <scope>NUCLEOTIDE SEQUENCE [LARGE SCALE GENOMIC DNA]</scope>
    <source>
        <strain evidence="4">B Co 03.10</strain>
    </source>
</reference>
<dbReference type="InterPro" id="IPR041698">
    <property type="entry name" value="Methyltransf_25"/>
</dbReference>
<feature type="domain" description="Methyltransferase" evidence="2">
    <location>
        <begin position="64"/>
        <end position="158"/>
    </location>
</feature>
<dbReference type="CDD" id="cd02440">
    <property type="entry name" value="AdoMet_MTases"/>
    <property type="match status" value="1"/>
</dbReference>
<dbReference type="GO" id="GO:0032259">
    <property type="term" value="P:methylation"/>
    <property type="evidence" value="ECO:0007669"/>
    <property type="project" value="UniProtKB-KW"/>
</dbReference>
<evidence type="ECO:0000259" key="2">
    <source>
        <dbReference type="Pfam" id="PF13649"/>
    </source>
</evidence>
<dbReference type="Gene3D" id="3.40.50.150">
    <property type="entry name" value="Vaccinia Virus protein VP39"/>
    <property type="match status" value="1"/>
</dbReference>
<name>A0A1X6WUL4_9MICO</name>
<organism evidence="3 4">
    <name type="scientific">Brevibacterium yomogidense</name>
    <dbReference type="NCBI Taxonomy" id="946573"/>
    <lineage>
        <taxon>Bacteria</taxon>
        <taxon>Bacillati</taxon>
        <taxon>Actinomycetota</taxon>
        <taxon>Actinomycetes</taxon>
        <taxon>Micrococcales</taxon>
        <taxon>Brevibacteriaceae</taxon>
        <taxon>Brevibacterium</taxon>
    </lineage>
</organism>
<evidence type="ECO:0000313" key="3">
    <source>
        <dbReference type="EMBL" id="SLM88942.1"/>
    </source>
</evidence>
<protein>
    <submittedName>
        <fullName evidence="3">Probable SAM-dependent methyltransferase</fullName>
    </submittedName>
</protein>
<keyword evidence="4" id="KW-1185">Reference proteome</keyword>
<dbReference type="EMBL" id="FWFF01000001">
    <property type="protein sequence ID" value="SLM88942.1"/>
    <property type="molecule type" value="Genomic_DNA"/>
</dbReference>
<keyword evidence="1 3" id="KW-0808">Transferase</keyword>